<evidence type="ECO:0000313" key="2">
    <source>
        <dbReference type="Proteomes" id="UP000051861"/>
    </source>
</evidence>
<dbReference type="Gene3D" id="3.40.50.150">
    <property type="entry name" value="Vaccinia Virus protein VP39"/>
    <property type="match status" value="1"/>
</dbReference>
<dbReference type="SUPFAM" id="SSF53335">
    <property type="entry name" value="S-adenosyl-L-methionine-dependent methyltransferases"/>
    <property type="match status" value="1"/>
</dbReference>
<proteinExistence type="predicted"/>
<dbReference type="Proteomes" id="UP000051861">
    <property type="component" value="Unassembled WGS sequence"/>
</dbReference>
<gene>
    <name evidence="1" type="ORF">AMJ44_03310</name>
</gene>
<dbReference type="InterPro" id="IPR029063">
    <property type="entry name" value="SAM-dependent_MTases_sf"/>
</dbReference>
<dbReference type="AlphaFoldDB" id="A0A0S7Y544"/>
<dbReference type="Pfam" id="PF13578">
    <property type="entry name" value="Methyltransf_24"/>
    <property type="match status" value="1"/>
</dbReference>
<evidence type="ECO:0000313" key="1">
    <source>
        <dbReference type="EMBL" id="KPJ69599.1"/>
    </source>
</evidence>
<dbReference type="EMBL" id="LIZX01000020">
    <property type="protein sequence ID" value="KPJ69599.1"/>
    <property type="molecule type" value="Genomic_DNA"/>
</dbReference>
<organism evidence="1 2">
    <name type="scientific">candidate division WOR-1 bacterium DG_54_3</name>
    <dbReference type="NCBI Taxonomy" id="1703775"/>
    <lineage>
        <taxon>Bacteria</taxon>
        <taxon>Bacillati</taxon>
        <taxon>Saganbacteria</taxon>
    </lineage>
</organism>
<reference evidence="1 2" key="1">
    <citation type="journal article" date="2015" name="Microbiome">
        <title>Genomic resolution of linkages in carbon, nitrogen, and sulfur cycling among widespread estuary sediment bacteria.</title>
        <authorList>
            <person name="Baker B.J."/>
            <person name="Lazar C.S."/>
            <person name="Teske A.P."/>
            <person name="Dick G.J."/>
        </authorList>
    </citation>
    <scope>NUCLEOTIDE SEQUENCE [LARGE SCALE GENOMIC DNA]</scope>
    <source>
        <strain evidence="1">DG_54_3</strain>
    </source>
</reference>
<comment type="caution">
    <text evidence="1">The sequence shown here is derived from an EMBL/GenBank/DDBJ whole genome shotgun (WGS) entry which is preliminary data.</text>
</comment>
<accession>A0A0S7Y544</accession>
<protein>
    <recommendedName>
        <fullName evidence="3">Methyltransferase</fullName>
    </recommendedName>
</protein>
<sequence length="259" mass="29433">MTVKLRELIRNIPKAVKDPRQAIELFWRRIFPFGIKPKDPEAYRVGSWSYGNIPRISVKEVFPGIEGVDVTLLRAFDRDVWTSLDTQEILILSAVVKFLNATNILEIGTYNGNTTLNLAANSTDAAMITTVDLPPDWNGKLELNVPELSMNVNKRGKIGSQFMNTKYAKKIKQIFSDSAKIDWSRLSIPFDIVFIDGCHYYEYVKMDTQNSLKHIKSGGILIWHDYGMYKDVSKVVDETAKKIKVKAIRGTRLAVGFIE</sequence>
<evidence type="ECO:0008006" key="3">
    <source>
        <dbReference type="Google" id="ProtNLM"/>
    </source>
</evidence>
<name>A0A0S7Y544_UNCSA</name>